<keyword evidence="9" id="KW-0949">S-adenosyl-L-methionine</keyword>
<dbReference type="SUPFAM" id="SSF53335">
    <property type="entry name" value="S-adenosyl-L-methionine-dependent methyltransferases"/>
    <property type="match status" value="1"/>
</dbReference>
<evidence type="ECO:0000256" key="9">
    <source>
        <dbReference type="ARBA" id="ARBA00022691"/>
    </source>
</evidence>
<keyword evidence="8" id="KW-0808">Transferase</keyword>
<comment type="catalytic activity">
    <reaction evidence="1">
        <text>7-[(3S)-3-amino-3-carboxypropyl]wyosine(37) in tRNA(Phe) + S-adenosyl-L-methionine = 7-[(3S)-(3-amino-3-methoxycarbonyl)propyl]wyosine(37) in tRNA(Phe) + S-adenosyl-L-homocysteine</text>
        <dbReference type="Rhea" id="RHEA:36903"/>
        <dbReference type="Rhea" id="RHEA-COMP:10379"/>
        <dbReference type="Rhea" id="RHEA-COMP:11844"/>
        <dbReference type="ChEBI" id="CHEBI:57856"/>
        <dbReference type="ChEBI" id="CHEBI:59789"/>
        <dbReference type="ChEBI" id="CHEBI:73543"/>
        <dbReference type="ChEBI" id="CHEBI:74275"/>
        <dbReference type="EC" id="2.1.1.290"/>
    </reaction>
</comment>
<dbReference type="SUPFAM" id="SSF51197">
    <property type="entry name" value="Clavaminate synthase-like"/>
    <property type="match status" value="1"/>
</dbReference>
<dbReference type="AlphaFoldDB" id="A0AA37PC12"/>
<evidence type="ECO:0000259" key="16">
    <source>
        <dbReference type="PROSITE" id="PS51184"/>
    </source>
</evidence>
<dbReference type="Gene3D" id="2.120.10.80">
    <property type="entry name" value="Kelch-type beta propeller"/>
    <property type="match status" value="1"/>
</dbReference>
<evidence type="ECO:0000256" key="8">
    <source>
        <dbReference type="ARBA" id="ARBA00022679"/>
    </source>
</evidence>
<evidence type="ECO:0000256" key="6">
    <source>
        <dbReference type="ARBA" id="ARBA00018045"/>
    </source>
</evidence>
<dbReference type="Gene3D" id="2.60.120.650">
    <property type="entry name" value="Cupin"/>
    <property type="match status" value="1"/>
</dbReference>
<dbReference type="InterPro" id="IPR003347">
    <property type="entry name" value="JmjC_dom"/>
</dbReference>
<organism evidence="17 18">
    <name type="scientific">Colletotrichum spaethianum</name>
    <dbReference type="NCBI Taxonomy" id="700344"/>
    <lineage>
        <taxon>Eukaryota</taxon>
        <taxon>Fungi</taxon>
        <taxon>Dikarya</taxon>
        <taxon>Ascomycota</taxon>
        <taxon>Pezizomycotina</taxon>
        <taxon>Sordariomycetes</taxon>
        <taxon>Hypocreomycetidae</taxon>
        <taxon>Glomerellales</taxon>
        <taxon>Glomerellaceae</taxon>
        <taxon>Colletotrichum</taxon>
        <taxon>Colletotrichum spaethianum species complex</taxon>
    </lineage>
</organism>
<dbReference type="RefSeq" id="XP_049131787.1">
    <property type="nucleotide sequence ID" value="XM_049275830.1"/>
</dbReference>
<comment type="pathway">
    <text evidence="2">tRNA modification; wybutosine-tRNA(Phe) biosynthesis.</text>
</comment>
<keyword evidence="7" id="KW-0489">Methyltransferase</keyword>
<dbReference type="Proteomes" id="UP001055115">
    <property type="component" value="Unassembled WGS sequence"/>
</dbReference>
<proteinExistence type="inferred from homology"/>
<evidence type="ECO:0000256" key="1">
    <source>
        <dbReference type="ARBA" id="ARBA00001806"/>
    </source>
</evidence>
<dbReference type="Pfam" id="PF13621">
    <property type="entry name" value="Cupin_8"/>
    <property type="match status" value="2"/>
</dbReference>
<evidence type="ECO:0000256" key="14">
    <source>
        <dbReference type="ARBA" id="ARBA00030847"/>
    </source>
</evidence>
<dbReference type="Pfam" id="PF04072">
    <property type="entry name" value="LCM"/>
    <property type="match status" value="1"/>
</dbReference>
<dbReference type="EC" id="2.3.1.231" evidence="4"/>
<dbReference type="PANTHER" id="PTHR46529">
    <property type="entry name" value="TRNA WYBUTOSINE-SYNTHESIZING PROTEIN 4"/>
    <property type="match status" value="1"/>
</dbReference>
<reference evidence="17 18" key="1">
    <citation type="submission" date="2022-03" db="EMBL/GenBank/DDBJ databases">
        <title>Genome data of Colletotrichum spp.</title>
        <authorList>
            <person name="Utami Y.D."/>
            <person name="Hiruma K."/>
        </authorList>
    </citation>
    <scope>NUCLEOTIDE SEQUENCE [LARGE SCALE GENOMIC DNA]</scope>
    <source>
        <strain evidence="17 18">MAFF 239500</strain>
    </source>
</reference>
<evidence type="ECO:0000256" key="10">
    <source>
        <dbReference type="ARBA" id="ARBA00022694"/>
    </source>
</evidence>
<dbReference type="InterPro" id="IPR041667">
    <property type="entry name" value="Cupin_8"/>
</dbReference>
<dbReference type="GO" id="GO:0008175">
    <property type="term" value="F:tRNA methyltransferase activity"/>
    <property type="evidence" value="ECO:0007669"/>
    <property type="project" value="TreeGrafter"/>
</dbReference>
<evidence type="ECO:0000256" key="13">
    <source>
        <dbReference type="ARBA" id="ARBA00030231"/>
    </source>
</evidence>
<dbReference type="Gene3D" id="6.10.140.1470">
    <property type="match status" value="1"/>
</dbReference>
<evidence type="ECO:0000256" key="3">
    <source>
        <dbReference type="ARBA" id="ARBA00010703"/>
    </source>
</evidence>
<dbReference type="GO" id="GO:0031591">
    <property type="term" value="P:wybutosine biosynthetic process"/>
    <property type="evidence" value="ECO:0007669"/>
    <property type="project" value="TreeGrafter"/>
</dbReference>
<name>A0AA37PC12_9PEZI</name>
<evidence type="ECO:0000313" key="17">
    <source>
        <dbReference type="EMBL" id="GKT49437.1"/>
    </source>
</evidence>
<gene>
    <name evidence="17" type="ORF">ColSpa_09618</name>
</gene>
<comment type="catalytic activity">
    <reaction evidence="15">
        <text>7-[(3S)-(3-amino-3-methoxycarbonyl)propyl]wyosine(37) in tRNA(Phe) + S-adenosyl-L-methionine + CO2 = wybutosine(37) in tRNA(Phe) + S-adenosyl-L-homocysteine + 2 H(+)</text>
        <dbReference type="Rhea" id="RHEA:37119"/>
        <dbReference type="Rhea" id="RHEA-COMP:11844"/>
        <dbReference type="Rhea" id="RHEA-COMP:11847"/>
        <dbReference type="ChEBI" id="CHEBI:15378"/>
        <dbReference type="ChEBI" id="CHEBI:16526"/>
        <dbReference type="ChEBI" id="CHEBI:57856"/>
        <dbReference type="ChEBI" id="CHEBI:59789"/>
        <dbReference type="ChEBI" id="CHEBI:73544"/>
        <dbReference type="ChEBI" id="CHEBI:74275"/>
        <dbReference type="EC" id="2.3.1.231"/>
    </reaction>
</comment>
<keyword evidence="10" id="KW-0819">tRNA processing</keyword>
<dbReference type="InterPro" id="IPR015915">
    <property type="entry name" value="Kelch-typ_b-propeller"/>
</dbReference>
<dbReference type="GeneID" id="73330420"/>
<evidence type="ECO:0000256" key="15">
    <source>
        <dbReference type="ARBA" id="ARBA00049250"/>
    </source>
</evidence>
<evidence type="ECO:0000256" key="2">
    <source>
        <dbReference type="ARBA" id="ARBA00004797"/>
    </source>
</evidence>
<dbReference type="Gene3D" id="3.40.50.150">
    <property type="entry name" value="Vaccinia Virus protein VP39"/>
    <property type="match status" value="1"/>
</dbReference>
<dbReference type="InterPro" id="IPR007213">
    <property type="entry name" value="Ppm1/Ppm2/Tcmp"/>
</dbReference>
<protein>
    <recommendedName>
        <fullName evidence="6">tRNA wybutosine-synthesizing protein 4</fullName>
        <ecNumber evidence="5">2.1.1.290</ecNumber>
        <ecNumber evidence="4">2.3.1.231</ecNumber>
    </recommendedName>
    <alternativeName>
        <fullName evidence="13">Leucine carboxyl methyltransferase 2</fullName>
    </alternativeName>
    <alternativeName>
        <fullName evidence="14">tRNA(Phe) (7-(3-amino-3-(methoxycarbonyl)propyl)wyosine(37)-N)-methoxycarbonyltransferase</fullName>
    </alternativeName>
    <alternativeName>
        <fullName evidence="12">tRNA(Phe) (7-(3-amino-3-carboxypropyl)wyosine(37)-O)-methyltransferase</fullName>
    </alternativeName>
</protein>
<evidence type="ECO:0000256" key="4">
    <source>
        <dbReference type="ARBA" id="ARBA00012155"/>
    </source>
</evidence>
<sequence>MAPSAQKARSTQALDDLIMAQFDSLKTERESAHRAKERLYYPDEPHYFRFFVKKFQRRAPLINRGYHLRLKVIDTLVRRFLQKPSHRKKVVVNLGCGSDVLPWQCEVRYPELCRDVTFVDVDYPDLIQKKRQIVLETPELQDLLGTWEVSQDSPVVLKSQKYCQVGCDLRQLATLQTCLNTLFDMPNTEFLFVAEVSITYMDTEGADGVIGWASGLGHAEFCLLEQILPDGPEHPFAHTMLKHFNKLNTHLKSVHRYPTVASQKKRFESLGWPSTESWTLWETWSDDLFMTAAERRALDAVEAFDEWEEFALFASHYFVMLASSPHPEVDGHASGSLAGLDVQSYRTPMTTSVYETSRGHRRFGAAMLVENPDGQALISHTFGQGPNGRPGSEDLYRVSGQPVASSSSRKGPSGRVCHTLTDLGSAGALLAGGRASPSTAFKDCWLFKKVFNTWERVQDLPSPLFRHSVTRLGSSSLALLAGGKTNHFQSSAEYLLFDPTKGWTRCTTQSAPPSLYGATFVCTGSSGPRTFEGFLTGGNLEDGIINQSTYTWKLDLSDSEVRPSQVPGGFMRASAHNSKQHSLSFVQQASQAGREPSVFSRFGSIAVQASGYTLLFGGVAKDVQLPSAYGILVLRMAEGRVDVVARLDGADGSDAVRPFIIGSSVVPYGDGNFALVGGGATCFSMGTYWTAGSYSFRFDAGQLSARGGTVPPPPPPEPVTYLETVEITAGDKENAAESLAPVEMQAIPRVKVETAEQFQRILEAGKPVIIEGSDIGPCKSAWSAEYLTNSVGPDRKVSVHESTTEKMDFNAKNFRYVTTDFGDFVKEVQDGKRLYLRALSKDEPSSLPTQLADDYPSLAKDFALPPQLGFVDRNAFSSVLRISGPVNMWLHYDVSWIQFWPVMHMETAPCISNSPSYLGHGECLRPSRRLQAPHPVPPSDVSHFSFAPGASSSSVDVFSSLDADSLRGVHPHEAAVQPGDILFLPPLWLHTATPTSDLSVAVNIFFRTLEKGYSAGRDVYGNRDLAAYEKGRQDIARIGSSFSKLPPDARGFYIRRLADELLQSTTSL</sequence>
<dbReference type="Pfam" id="PF13418">
    <property type="entry name" value="Beta-prop_TYW4"/>
    <property type="match status" value="1"/>
</dbReference>
<dbReference type="SUPFAM" id="SSF117281">
    <property type="entry name" value="Kelch motif"/>
    <property type="match status" value="1"/>
</dbReference>
<dbReference type="Gene3D" id="2.60.120.10">
    <property type="entry name" value="Jelly Rolls"/>
    <property type="match status" value="1"/>
</dbReference>
<dbReference type="InterPro" id="IPR029063">
    <property type="entry name" value="SAM-dependent_MTases_sf"/>
</dbReference>
<dbReference type="InterPro" id="IPR014710">
    <property type="entry name" value="RmlC-like_jellyroll"/>
</dbReference>
<evidence type="ECO:0000313" key="18">
    <source>
        <dbReference type="Proteomes" id="UP001055115"/>
    </source>
</evidence>
<dbReference type="FunFam" id="2.60.120.650:FF:000043">
    <property type="entry name" value="tRNA wybutosine-synthesizing protein 4"/>
    <property type="match status" value="1"/>
</dbReference>
<comment type="caution">
    <text evidence="17">The sequence shown here is derived from an EMBL/GenBank/DDBJ whole genome shotgun (WGS) entry which is preliminary data.</text>
</comment>
<dbReference type="PANTHER" id="PTHR46529:SF1">
    <property type="entry name" value="TRNA WYBUTOSINE-SYNTHESIZING PROTEIN 4"/>
    <property type="match status" value="1"/>
</dbReference>
<evidence type="ECO:0000256" key="11">
    <source>
        <dbReference type="ARBA" id="ARBA00025588"/>
    </source>
</evidence>
<evidence type="ECO:0000256" key="12">
    <source>
        <dbReference type="ARBA" id="ARBA00029750"/>
    </source>
</evidence>
<dbReference type="GO" id="GO:0030488">
    <property type="term" value="P:tRNA methylation"/>
    <property type="evidence" value="ECO:0007669"/>
    <property type="project" value="TreeGrafter"/>
</dbReference>
<evidence type="ECO:0000256" key="7">
    <source>
        <dbReference type="ARBA" id="ARBA00022603"/>
    </source>
</evidence>
<keyword evidence="18" id="KW-1185">Reference proteome</keyword>
<accession>A0AA37PC12</accession>
<dbReference type="EC" id="2.1.1.290" evidence="5"/>
<evidence type="ECO:0000256" key="5">
    <source>
        <dbReference type="ARBA" id="ARBA00012779"/>
    </source>
</evidence>
<dbReference type="EMBL" id="BQXU01000029">
    <property type="protein sequence ID" value="GKT49437.1"/>
    <property type="molecule type" value="Genomic_DNA"/>
</dbReference>
<feature type="domain" description="JmjC" evidence="16">
    <location>
        <begin position="844"/>
        <end position="1023"/>
    </location>
</feature>
<dbReference type="PROSITE" id="PS51184">
    <property type="entry name" value="JMJC"/>
    <property type="match status" value="1"/>
</dbReference>
<comment type="function">
    <text evidence="11">Probable S-adenosyl-L-methionine-dependent methyltransferase that acts as a component of the wybutosine biosynthesis pathway. Wybutosine is a hyper modified guanosine with a tricyclic base found at the 3'-position adjacent to the anticodon of eukaryotic phenylalanine tRNA. May methylate the carboxyl group of leucine residues to form alpha-leucine ester residues.</text>
</comment>
<comment type="similarity">
    <text evidence="3">Belongs to the methyltransferase superfamily. LCMT family.</text>
</comment>